<evidence type="ECO:0000313" key="2">
    <source>
        <dbReference type="EMBL" id="CAL5223836.1"/>
    </source>
</evidence>
<gene>
    <name evidence="2" type="primary">g6416</name>
    <name evidence="2" type="ORF">VP750_LOCUS5495</name>
</gene>
<feature type="signal peptide" evidence="1">
    <location>
        <begin position="1"/>
        <end position="25"/>
    </location>
</feature>
<reference evidence="2 3" key="1">
    <citation type="submission" date="2024-06" db="EMBL/GenBank/DDBJ databases">
        <authorList>
            <person name="Kraege A."/>
            <person name="Thomma B."/>
        </authorList>
    </citation>
    <scope>NUCLEOTIDE SEQUENCE [LARGE SCALE GENOMIC DNA]</scope>
</reference>
<evidence type="ECO:0000256" key="1">
    <source>
        <dbReference type="SAM" id="SignalP"/>
    </source>
</evidence>
<accession>A0ABP1FXU3</accession>
<sequence>MIQQEVPLLAVLVIFLCDFAERLCGQRTIAKIQKQQDCCTAEAARLQKQAERLSGPSTFAQSAKLGRKAVALEKEAAGLQSKKEAVLTALPVRAAKAIRTAVTLALLFWLWGKPALLVESRALWPLTRLLTTQHSAAPGGVVAMSAIATLAVTRRASSAIAAALAP</sequence>
<evidence type="ECO:0000313" key="3">
    <source>
        <dbReference type="Proteomes" id="UP001497392"/>
    </source>
</evidence>
<organism evidence="2 3">
    <name type="scientific">Coccomyxa viridis</name>
    <dbReference type="NCBI Taxonomy" id="1274662"/>
    <lineage>
        <taxon>Eukaryota</taxon>
        <taxon>Viridiplantae</taxon>
        <taxon>Chlorophyta</taxon>
        <taxon>core chlorophytes</taxon>
        <taxon>Trebouxiophyceae</taxon>
        <taxon>Trebouxiophyceae incertae sedis</taxon>
        <taxon>Coccomyxaceae</taxon>
        <taxon>Coccomyxa</taxon>
    </lineage>
</organism>
<name>A0ABP1FXU3_9CHLO</name>
<comment type="caution">
    <text evidence="2">The sequence shown here is derived from an EMBL/GenBank/DDBJ whole genome shotgun (WGS) entry which is preliminary data.</text>
</comment>
<protein>
    <submittedName>
        <fullName evidence="2">G6416 protein</fullName>
    </submittedName>
</protein>
<dbReference type="Proteomes" id="UP001497392">
    <property type="component" value="Unassembled WGS sequence"/>
</dbReference>
<keyword evidence="1" id="KW-0732">Signal</keyword>
<proteinExistence type="predicted"/>
<keyword evidence="3" id="KW-1185">Reference proteome</keyword>
<dbReference type="EMBL" id="CAXHTA020000009">
    <property type="protein sequence ID" value="CAL5223836.1"/>
    <property type="molecule type" value="Genomic_DNA"/>
</dbReference>
<feature type="chain" id="PRO_5046177703" evidence="1">
    <location>
        <begin position="26"/>
        <end position="166"/>
    </location>
</feature>